<evidence type="ECO:0000313" key="2">
    <source>
        <dbReference type="EMBL" id="APW36102.1"/>
    </source>
</evidence>
<dbReference type="RefSeq" id="WP_076196129.1">
    <property type="nucleotide sequence ID" value="NZ_CP019236.1"/>
</dbReference>
<name>A0A1P8JQR6_9BURK</name>
<dbReference type="InterPro" id="IPR002220">
    <property type="entry name" value="DapA-like"/>
</dbReference>
<sequence>MKTTPISVAEFAGSVLAVPPLARRADLSLDAAQNHRLMRHIEAGGLRTLLYGGNANLYHTSVHEYGELLALLADGAAETTRVIPAIGPDFGKMMDQARLLRGSGYRTAMVLPMQGFTTPEGVAEGIARVVDFMGMPVTLYIKSEQTIGIEALGRLVDEGRVLVVKYAIVREDPAVDPFLQQLIARIGTERIVSGMGERPTLVHLARFGLASFTTGSGCIAPVACNALFSALKARDLAAAQPIYDRFLPLETLRDSISLIRVLHDAVSLSGLADMGPHLPLLSASPPGRHAEIQAAAAQLLAYNRSFPSTL</sequence>
<dbReference type="KEGG" id="rhy:RD110_01845"/>
<dbReference type="AlphaFoldDB" id="A0A1P8JQR6"/>
<accession>A0A1P8JQR6</accession>
<dbReference type="EMBL" id="CP019236">
    <property type="protein sequence ID" value="APW36102.1"/>
    <property type="molecule type" value="Genomic_DNA"/>
</dbReference>
<keyword evidence="3" id="KW-1185">Reference proteome</keyword>
<dbReference type="SUPFAM" id="SSF51569">
    <property type="entry name" value="Aldolase"/>
    <property type="match status" value="1"/>
</dbReference>
<protein>
    <submittedName>
        <fullName evidence="2">Dihydrodipicolinate synthase family protein</fullName>
    </submittedName>
</protein>
<dbReference type="Gene3D" id="3.20.20.70">
    <property type="entry name" value="Aldolase class I"/>
    <property type="match status" value="1"/>
</dbReference>
<evidence type="ECO:0000256" key="1">
    <source>
        <dbReference type="ARBA" id="ARBA00023239"/>
    </source>
</evidence>
<reference evidence="2 3" key="1">
    <citation type="submission" date="2017-01" db="EMBL/GenBank/DDBJ databases">
        <authorList>
            <person name="Mah S.A."/>
            <person name="Swanson W.J."/>
            <person name="Moy G.W."/>
            <person name="Vacquier V.D."/>
        </authorList>
    </citation>
    <scope>NUCLEOTIDE SEQUENCE [LARGE SCALE GENOMIC DNA]</scope>
    <source>
        <strain evidence="2 3">DCY110</strain>
    </source>
</reference>
<gene>
    <name evidence="2" type="ORF">RD110_01845</name>
</gene>
<dbReference type="OrthoDB" id="8878499at2"/>
<dbReference type="InterPro" id="IPR013785">
    <property type="entry name" value="Aldolase_TIM"/>
</dbReference>
<dbReference type="SMART" id="SM01130">
    <property type="entry name" value="DHDPS"/>
    <property type="match status" value="1"/>
</dbReference>
<keyword evidence="1" id="KW-0456">Lyase</keyword>
<dbReference type="Proteomes" id="UP000186609">
    <property type="component" value="Chromosome"/>
</dbReference>
<dbReference type="Pfam" id="PF00701">
    <property type="entry name" value="DHDPS"/>
    <property type="match status" value="1"/>
</dbReference>
<dbReference type="STRING" id="1842727.RD110_01845"/>
<proteinExistence type="predicted"/>
<dbReference type="GO" id="GO:0016829">
    <property type="term" value="F:lyase activity"/>
    <property type="evidence" value="ECO:0007669"/>
    <property type="project" value="UniProtKB-KW"/>
</dbReference>
<evidence type="ECO:0000313" key="3">
    <source>
        <dbReference type="Proteomes" id="UP000186609"/>
    </source>
</evidence>
<organism evidence="2 3">
    <name type="scientific">Rhodoferax koreensis</name>
    <dbReference type="NCBI Taxonomy" id="1842727"/>
    <lineage>
        <taxon>Bacteria</taxon>
        <taxon>Pseudomonadati</taxon>
        <taxon>Pseudomonadota</taxon>
        <taxon>Betaproteobacteria</taxon>
        <taxon>Burkholderiales</taxon>
        <taxon>Comamonadaceae</taxon>
        <taxon>Rhodoferax</taxon>
    </lineage>
</organism>